<feature type="transmembrane region" description="Helical" evidence="6">
    <location>
        <begin position="295"/>
        <end position="313"/>
    </location>
</feature>
<dbReference type="EMBL" id="FKBS01000017">
    <property type="protein sequence ID" value="SAI43312.1"/>
    <property type="molecule type" value="Genomic_DNA"/>
</dbReference>
<reference evidence="8 9" key="1">
    <citation type="submission" date="2016-03" db="EMBL/GenBank/DDBJ databases">
        <authorList>
            <consortium name="Pathogen Informatics"/>
        </authorList>
    </citation>
    <scope>NUCLEOTIDE SEQUENCE [LARGE SCALE GENOMIC DNA]</scope>
    <source>
        <strain evidence="8 9">NCTC13364</strain>
    </source>
</reference>
<protein>
    <submittedName>
        <fullName evidence="8">Membrane protein</fullName>
    </submittedName>
</protein>
<dbReference type="OrthoDB" id="9813617at2"/>
<feature type="transmembrane region" description="Helical" evidence="6">
    <location>
        <begin position="270"/>
        <end position="289"/>
    </location>
</feature>
<feature type="transmembrane region" description="Helical" evidence="6">
    <location>
        <begin position="122"/>
        <end position="139"/>
    </location>
</feature>
<feature type="transmembrane region" description="Helical" evidence="6">
    <location>
        <begin position="93"/>
        <end position="116"/>
    </location>
</feature>
<dbReference type="RefSeq" id="WP_066415907.1">
    <property type="nucleotide sequence ID" value="NZ_FKBS01000017.1"/>
</dbReference>
<comment type="subcellular location">
    <subcellularLocation>
        <location evidence="1">Cell membrane</location>
        <topology evidence="1">Multi-pass membrane protein</topology>
    </subcellularLocation>
</comment>
<dbReference type="InterPro" id="IPR051258">
    <property type="entry name" value="Diverse_Substrate_Transporter"/>
</dbReference>
<evidence type="ECO:0000313" key="9">
    <source>
        <dbReference type="Proteomes" id="UP000077037"/>
    </source>
</evidence>
<dbReference type="GO" id="GO:0005886">
    <property type="term" value="C:plasma membrane"/>
    <property type="evidence" value="ECO:0007669"/>
    <property type="project" value="UniProtKB-SubCell"/>
</dbReference>
<evidence type="ECO:0000256" key="2">
    <source>
        <dbReference type="ARBA" id="ARBA00022475"/>
    </source>
</evidence>
<feature type="domain" description="EamA" evidence="7">
    <location>
        <begin position="176"/>
        <end position="312"/>
    </location>
</feature>
<evidence type="ECO:0000256" key="4">
    <source>
        <dbReference type="ARBA" id="ARBA00022989"/>
    </source>
</evidence>
<evidence type="ECO:0000256" key="3">
    <source>
        <dbReference type="ARBA" id="ARBA00022692"/>
    </source>
</evidence>
<keyword evidence="3 6" id="KW-0812">Transmembrane</keyword>
<feature type="domain" description="EamA" evidence="7">
    <location>
        <begin position="22"/>
        <end position="162"/>
    </location>
</feature>
<accession>A0A157QBU2</accession>
<sequence>MNPSAESVPTRFPRSSSEQRLVGFLLASLGAILFAAKAIVVKLTYRYGIDAVTLIAFRMLFALPFFAAIAWWQSRRAVRGELPLLTVRERLKICLLGLLGYYFSSFMDFIGLRYVSAGLERLILFLSPSMVVLLSAAWFKRPVLSRQWIAMGLSYLGVVLVFAHDLGQNAGSDVVTGSFFVFLSALSYAVYLICSGEIVKRVGATRLVAYAMTVSCVACLVQFAVVHPLSLLFTQPAGVYGYSLIHATFNTVLPVFMLMWGVALIGAPTAALLGMLGPVSVLFLAAWFLDEPITLWQLAGTALVLGGVFVLSGRGKRAG</sequence>
<evidence type="ECO:0000256" key="5">
    <source>
        <dbReference type="ARBA" id="ARBA00023136"/>
    </source>
</evidence>
<dbReference type="Pfam" id="PF00892">
    <property type="entry name" value="EamA"/>
    <property type="match status" value="2"/>
</dbReference>
<evidence type="ECO:0000313" key="8">
    <source>
        <dbReference type="EMBL" id="SAI43312.1"/>
    </source>
</evidence>
<feature type="transmembrane region" description="Helical" evidence="6">
    <location>
        <begin position="51"/>
        <end position="72"/>
    </location>
</feature>
<feature type="transmembrane region" description="Helical" evidence="6">
    <location>
        <begin position="207"/>
        <end position="227"/>
    </location>
</feature>
<dbReference type="SUPFAM" id="SSF103481">
    <property type="entry name" value="Multidrug resistance efflux transporter EmrE"/>
    <property type="match status" value="2"/>
</dbReference>
<keyword evidence="5 6" id="KW-0472">Membrane</keyword>
<feature type="transmembrane region" description="Helical" evidence="6">
    <location>
        <begin position="148"/>
        <end position="164"/>
    </location>
</feature>
<feature type="transmembrane region" description="Helical" evidence="6">
    <location>
        <begin position="239"/>
        <end position="263"/>
    </location>
</feature>
<feature type="transmembrane region" description="Helical" evidence="6">
    <location>
        <begin position="176"/>
        <end position="195"/>
    </location>
</feature>
<feature type="transmembrane region" description="Helical" evidence="6">
    <location>
        <begin position="21"/>
        <end position="45"/>
    </location>
</feature>
<evidence type="ECO:0000256" key="6">
    <source>
        <dbReference type="SAM" id="Phobius"/>
    </source>
</evidence>
<dbReference type="Proteomes" id="UP000077037">
    <property type="component" value="Unassembled WGS sequence"/>
</dbReference>
<evidence type="ECO:0000259" key="7">
    <source>
        <dbReference type="Pfam" id="PF00892"/>
    </source>
</evidence>
<evidence type="ECO:0000256" key="1">
    <source>
        <dbReference type="ARBA" id="ARBA00004651"/>
    </source>
</evidence>
<name>A0A157QBU2_9BORD</name>
<dbReference type="InterPro" id="IPR000620">
    <property type="entry name" value="EamA_dom"/>
</dbReference>
<proteinExistence type="predicted"/>
<dbReference type="AlphaFoldDB" id="A0A157QBU2"/>
<keyword evidence="2" id="KW-1003">Cell membrane</keyword>
<dbReference type="PANTHER" id="PTHR42920:SF5">
    <property type="entry name" value="EAMA DOMAIN-CONTAINING PROTEIN"/>
    <property type="match status" value="1"/>
</dbReference>
<dbReference type="PANTHER" id="PTHR42920">
    <property type="entry name" value="OS03G0707200 PROTEIN-RELATED"/>
    <property type="match status" value="1"/>
</dbReference>
<dbReference type="InterPro" id="IPR037185">
    <property type="entry name" value="EmrE-like"/>
</dbReference>
<keyword evidence="4 6" id="KW-1133">Transmembrane helix</keyword>
<gene>
    <name evidence="8" type="ORF">SAMEA1982600_03526</name>
</gene>
<organism evidence="8 9">
    <name type="scientific">Bordetella ansorpii</name>
    <dbReference type="NCBI Taxonomy" id="288768"/>
    <lineage>
        <taxon>Bacteria</taxon>
        <taxon>Pseudomonadati</taxon>
        <taxon>Pseudomonadota</taxon>
        <taxon>Betaproteobacteria</taxon>
        <taxon>Burkholderiales</taxon>
        <taxon>Alcaligenaceae</taxon>
        <taxon>Bordetella</taxon>
    </lineage>
</organism>